<comment type="caution">
    <text evidence="1">The sequence shown here is derived from an EMBL/GenBank/DDBJ whole genome shotgun (WGS) entry which is preliminary data.</text>
</comment>
<sequence length="50" mass="5411">VIAMAVTACSVIIVDNGDSYSNSCLFNGCDYSRHYSVVVAVADVVIVQRW</sequence>
<reference evidence="1" key="1">
    <citation type="submission" date="2021-06" db="EMBL/GenBank/DDBJ databases">
        <authorList>
            <person name="Kallberg Y."/>
            <person name="Tangrot J."/>
            <person name="Rosling A."/>
        </authorList>
    </citation>
    <scope>NUCLEOTIDE SEQUENCE</scope>
    <source>
        <strain evidence="1">MA461A</strain>
    </source>
</reference>
<gene>
    <name evidence="1" type="ORF">RPERSI_LOCUS1384</name>
</gene>
<dbReference type="EMBL" id="CAJVQC010001263">
    <property type="protein sequence ID" value="CAG8490913.1"/>
    <property type="molecule type" value="Genomic_DNA"/>
</dbReference>
<dbReference type="Proteomes" id="UP000789920">
    <property type="component" value="Unassembled WGS sequence"/>
</dbReference>
<keyword evidence="2" id="KW-1185">Reference proteome</keyword>
<proteinExistence type="predicted"/>
<feature type="non-terminal residue" evidence="1">
    <location>
        <position position="1"/>
    </location>
</feature>
<name>A0ACA9KV11_9GLOM</name>
<evidence type="ECO:0000313" key="1">
    <source>
        <dbReference type="EMBL" id="CAG8490913.1"/>
    </source>
</evidence>
<accession>A0ACA9KV11</accession>
<evidence type="ECO:0000313" key="2">
    <source>
        <dbReference type="Proteomes" id="UP000789920"/>
    </source>
</evidence>
<protein>
    <submittedName>
        <fullName evidence="1">9402_t:CDS:1</fullName>
    </submittedName>
</protein>
<organism evidence="1 2">
    <name type="scientific">Racocetra persica</name>
    <dbReference type="NCBI Taxonomy" id="160502"/>
    <lineage>
        <taxon>Eukaryota</taxon>
        <taxon>Fungi</taxon>
        <taxon>Fungi incertae sedis</taxon>
        <taxon>Mucoromycota</taxon>
        <taxon>Glomeromycotina</taxon>
        <taxon>Glomeromycetes</taxon>
        <taxon>Diversisporales</taxon>
        <taxon>Gigasporaceae</taxon>
        <taxon>Racocetra</taxon>
    </lineage>
</organism>